<feature type="compositionally biased region" description="Pro residues" evidence="1">
    <location>
        <begin position="38"/>
        <end position="57"/>
    </location>
</feature>
<proteinExistence type="predicted"/>
<feature type="region of interest" description="Disordered" evidence="1">
    <location>
        <begin position="1"/>
        <end position="82"/>
    </location>
</feature>
<evidence type="ECO:0000256" key="2">
    <source>
        <dbReference type="SAM" id="Phobius"/>
    </source>
</evidence>
<keyword evidence="4" id="KW-1185">Reference proteome</keyword>
<dbReference type="Proteomes" id="UP001147700">
    <property type="component" value="Unassembled WGS sequence"/>
</dbReference>
<feature type="compositionally biased region" description="Low complexity" evidence="1">
    <location>
        <begin position="121"/>
        <end position="133"/>
    </location>
</feature>
<name>A0ABT4RIB9_9ACTN</name>
<evidence type="ECO:0000256" key="1">
    <source>
        <dbReference type="SAM" id="MobiDB-lite"/>
    </source>
</evidence>
<feature type="transmembrane region" description="Helical" evidence="2">
    <location>
        <begin position="87"/>
        <end position="107"/>
    </location>
</feature>
<accession>A0ABT4RIB9</accession>
<evidence type="ECO:0008006" key="5">
    <source>
        <dbReference type="Google" id="ProtNLM"/>
    </source>
</evidence>
<dbReference type="EMBL" id="JAPCID010000015">
    <property type="protein sequence ID" value="MDA0138281.1"/>
    <property type="molecule type" value="Genomic_DNA"/>
</dbReference>
<protein>
    <recommendedName>
        <fullName evidence="5">Serine/threonine protein kinase</fullName>
    </recommendedName>
</protein>
<evidence type="ECO:0000313" key="4">
    <source>
        <dbReference type="Proteomes" id="UP001147700"/>
    </source>
</evidence>
<feature type="region of interest" description="Disordered" evidence="1">
    <location>
        <begin position="111"/>
        <end position="133"/>
    </location>
</feature>
<dbReference type="PRINTS" id="PR01217">
    <property type="entry name" value="PRICHEXTENSN"/>
</dbReference>
<reference evidence="3" key="1">
    <citation type="submission" date="2022-10" db="EMBL/GenBank/DDBJ databases">
        <title>The WGS of Solirubrobacter sp. CPCC 204708.</title>
        <authorList>
            <person name="Jiang Z."/>
        </authorList>
    </citation>
    <scope>NUCLEOTIDE SEQUENCE</scope>
    <source>
        <strain evidence="3">CPCC 204708</strain>
    </source>
</reference>
<organism evidence="3 4">
    <name type="scientific">Solirubrobacter deserti</name>
    <dbReference type="NCBI Taxonomy" id="2282478"/>
    <lineage>
        <taxon>Bacteria</taxon>
        <taxon>Bacillati</taxon>
        <taxon>Actinomycetota</taxon>
        <taxon>Thermoleophilia</taxon>
        <taxon>Solirubrobacterales</taxon>
        <taxon>Solirubrobacteraceae</taxon>
        <taxon>Solirubrobacter</taxon>
    </lineage>
</organism>
<keyword evidence="2" id="KW-0472">Membrane</keyword>
<keyword evidence="2" id="KW-0812">Transmembrane</keyword>
<sequence>PPHQTPPGHAAYASPPPQPTPVGAPPHGTPPGQAGYASPPPQPTPLGAPPHGTPPPVIDATFSPQRPLPTPPPGPTPVGERRRGRRLGLLVVLVLLAGGAAAGAFLARPDGAAEQPPAASATPAPKQEAPAAQELESDAYRLVLPAGWSTMCEGGNAGYCQASDQRWERAAVTSGPMVTWLDHSPENRWDRGVGLQNVAQIIQSNFSLTLDSFEPTDVGTETIEGRKVRQIVFTYDDRQQGRVHGLSYVFEERGTFFAVTGLAKDADSARRAARAIVQPLEPR</sequence>
<feature type="non-terminal residue" evidence="3">
    <location>
        <position position="1"/>
    </location>
</feature>
<evidence type="ECO:0000313" key="3">
    <source>
        <dbReference type="EMBL" id="MDA0138281.1"/>
    </source>
</evidence>
<comment type="caution">
    <text evidence="3">The sequence shown here is derived from an EMBL/GenBank/DDBJ whole genome shotgun (WGS) entry which is preliminary data.</text>
</comment>
<feature type="compositionally biased region" description="Pro residues" evidence="1">
    <location>
        <begin position="66"/>
        <end position="76"/>
    </location>
</feature>
<gene>
    <name evidence="3" type="ORF">OJ962_12295</name>
</gene>
<feature type="compositionally biased region" description="Pro residues" evidence="1">
    <location>
        <begin position="14"/>
        <end position="29"/>
    </location>
</feature>
<keyword evidence="2" id="KW-1133">Transmembrane helix</keyword>